<evidence type="ECO:0008006" key="3">
    <source>
        <dbReference type="Google" id="ProtNLM"/>
    </source>
</evidence>
<sequence length="131" mass="14413">MLNKFLSAPYRDGGRGPAAYDCWGLCIAVRHQLLGLPLLPSLGAVGKDKVRENTRAYRKLRQGMDACAPEVGAIAAVFRGKACLHVGVVVEADGRLKVLDTNPGGARLRTVREFETDFPMVVYYRDRILPK</sequence>
<protein>
    <recommendedName>
        <fullName evidence="3">NlpC/P60 domain-containing protein</fullName>
    </recommendedName>
</protein>
<dbReference type="InterPro" id="IPR038765">
    <property type="entry name" value="Papain-like_cys_pep_sf"/>
</dbReference>
<evidence type="ECO:0000313" key="2">
    <source>
        <dbReference type="Proteomes" id="UP000381093"/>
    </source>
</evidence>
<organism evidence="1 2">
    <name type="scientific">Pseudomonas fluorescens</name>
    <dbReference type="NCBI Taxonomy" id="294"/>
    <lineage>
        <taxon>Bacteria</taxon>
        <taxon>Pseudomonadati</taxon>
        <taxon>Pseudomonadota</taxon>
        <taxon>Gammaproteobacteria</taxon>
        <taxon>Pseudomonadales</taxon>
        <taxon>Pseudomonadaceae</taxon>
        <taxon>Pseudomonas</taxon>
    </lineage>
</organism>
<accession>A0A5E7AB19</accession>
<proteinExistence type="predicted"/>
<reference evidence="1 2" key="1">
    <citation type="submission" date="2019-09" db="EMBL/GenBank/DDBJ databases">
        <authorList>
            <person name="Chandra G."/>
            <person name="Truman W A."/>
        </authorList>
    </citation>
    <scope>NUCLEOTIDE SEQUENCE [LARGE SCALE GENOMIC DNA]</scope>
    <source>
        <strain evidence="1">PS710</strain>
    </source>
</reference>
<name>A0A5E7AB19_PSEFL</name>
<dbReference type="Proteomes" id="UP000381093">
    <property type="component" value="Unassembled WGS sequence"/>
</dbReference>
<dbReference type="Gene3D" id="3.90.1720.10">
    <property type="entry name" value="endopeptidase domain like (from Nostoc punctiforme)"/>
    <property type="match status" value="1"/>
</dbReference>
<evidence type="ECO:0000313" key="1">
    <source>
        <dbReference type="EMBL" id="VVN73924.1"/>
    </source>
</evidence>
<dbReference type="SUPFAM" id="SSF54001">
    <property type="entry name" value="Cysteine proteinases"/>
    <property type="match status" value="1"/>
</dbReference>
<dbReference type="RefSeq" id="WP_150763114.1">
    <property type="nucleotide sequence ID" value="NZ_CABVHW010000001.1"/>
</dbReference>
<gene>
    <name evidence="1" type="ORF">PS710_00616</name>
</gene>
<dbReference type="EMBL" id="CABVHW010000001">
    <property type="protein sequence ID" value="VVN73924.1"/>
    <property type="molecule type" value="Genomic_DNA"/>
</dbReference>
<dbReference type="AlphaFoldDB" id="A0A5E7AB19"/>